<dbReference type="PANTHER" id="PTHR43280">
    <property type="entry name" value="ARAC-FAMILY TRANSCRIPTIONAL REGULATOR"/>
    <property type="match status" value="1"/>
</dbReference>
<dbReference type="EMBL" id="MCGI01000003">
    <property type="protein sequence ID" value="ODM11155.1"/>
    <property type="molecule type" value="Genomic_DNA"/>
</dbReference>
<evidence type="ECO:0000313" key="6">
    <source>
        <dbReference type="Proteomes" id="UP000095003"/>
    </source>
</evidence>
<dbReference type="InterPro" id="IPR018062">
    <property type="entry name" value="HTH_AraC-typ_CS"/>
</dbReference>
<dbReference type="InterPro" id="IPR009057">
    <property type="entry name" value="Homeodomain-like_sf"/>
</dbReference>
<dbReference type="Pfam" id="PF02311">
    <property type="entry name" value="AraC_binding"/>
    <property type="match status" value="1"/>
</dbReference>
<dbReference type="Gene3D" id="1.10.10.60">
    <property type="entry name" value="Homeodomain-like"/>
    <property type="match status" value="2"/>
</dbReference>
<proteinExistence type="predicted"/>
<dbReference type="Pfam" id="PF12833">
    <property type="entry name" value="HTH_18"/>
    <property type="match status" value="1"/>
</dbReference>
<dbReference type="SUPFAM" id="SSF46689">
    <property type="entry name" value="Homeodomain-like"/>
    <property type="match status" value="1"/>
</dbReference>
<dbReference type="AlphaFoldDB" id="A0A1E3AQY5"/>
<dbReference type="InterPro" id="IPR003313">
    <property type="entry name" value="AraC-bd"/>
</dbReference>
<protein>
    <submittedName>
        <fullName evidence="5">HTH-type transcriptional activator RhaR</fullName>
    </submittedName>
</protein>
<reference evidence="5 6" key="1">
    <citation type="submission" date="2016-07" db="EMBL/GenBank/DDBJ databases">
        <title>Characterization of isolates of Eisenbergiella tayi derived from blood cultures, using whole genome sequencing.</title>
        <authorList>
            <person name="Burdz T."/>
            <person name="Wiebe D."/>
            <person name="Huynh C."/>
            <person name="Bernard K."/>
        </authorList>
    </citation>
    <scope>NUCLEOTIDE SEQUENCE [LARGE SCALE GENOMIC DNA]</scope>
    <source>
        <strain evidence="5 6">NML 120489</strain>
    </source>
</reference>
<evidence type="ECO:0000256" key="2">
    <source>
        <dbReference type="ARBA" id="ARBA00023125"/>
    </source>
</evidence>
<evidence type="ECO:0000259" key="4">
    <source>
        <dbReference type="PROSITE" id="PS01124"/>
    </source>
</evidence>
<dbReference type="GeneID" id="93302763"/>
<comment type="caution">
    <text evidence="5">The sequence shown here is derived from an EMBL/GenBank/DDBJ whole genome shotgun (WGS) entry which is preliminary data.</text>
</comment>
<keyword evidence="3" id="KW-0804">Transcription</keyword>
<dbReference type="PRINTS" id="PR00032">
    <property type="entry name" value="HTHARAC"/>
</dbReference>
<dbReference type="InterPro" id="IPR018060">
    <property type="entry name" value="HTH_AraC"/>
</dbReference>
<organism evidence="5 6">
    <name type="scientific">Eisenbergiella tayi</name>
    <dbReference type="NCBI Taxonomy" id="1432052"/>
    <lineage>
        <taxon>Bacteria</taxon>
        <taxon>Bacillati</taxon>
        <taxon>Bacillota</taxon>
        <taxon>Clostridia</taxon>
        <taxon>Lachnospirales</taxon>
        <taxon>Lachnospiraceae</taxon>
        <taxon>Eisenbergiella</taxon>
    </lineage>
</organism>
<dbReference type="Proteomes" id="UP000095003">
    <property type="component" value="Unassembled WGS sequence"/>
</dbReference>
<dbReference type="Gene3D" id="2.60.120.10">
    <property type="entry name" value="Jelly Rolls"/>
    <property type="match status" value="1"/>
</dbReference>
<evidence type="ECO:0000256" key="3">
    <source>
        <dbReference type="ARBA" id="ARBA00023163"/>
    </source>
</evidence>
<dbReference type="PROSITE" id="PS01124">
    <property type="entry name" value="HTH_ARAC_FAMILY_2"/>
    <property type="match status" value="1"/>
</dbReference>
<dbReference type="SMART" id="SM00342">
    <property type="entry name" value="HTH_ARAC"/>
    <property type="match status" value="1"/>
</dbReference>
<dbReference type="PROSITE" id="PS00041">
    <property type="entry name" value="HTH_ARAC_FAMILY_1"/>
    <property type="match status" value="1"/>
</dbReference>
<gene>
    <name evidence="5" type="primary">rhaR_8</name>
    <name evidence="5" type="ORF">BEH84_03584</name>
</gene>
<name>A0A1E3AQY5_9FIRM</name>
<dbReference type="GO" id="GO:0003700">
    <property type="term" value="F:DNA-binding transcription factor activity"/>
    <property type="evidence" value="ECO:0007669"/>
    <property type="project" value="InterPro"/>
</dbReference>
<dbReference type="SUPFAM" id="SSF51215">
    <property type="entry name" value="Regulatory protein AraC"/>
    <property type="match status" value="1"/>
</dbReference>
<dbReference type="RefSeq" id="WP_069157810.1">
    <property type="nucleotide sequence ID" value="NZ_DBFYTC010000144.1"/>
</dbReference>
<accession>A0A1E3AQY5</accession>
<dbReference type="PANTHER" id="PTHR43280:SF2">
    <property type="entry name" value="HTH-TYPE TRANSCRIPTIONAL REGULATOR EXSA"/>
    <property type="match status" value="1"/>
</dbReference>
<dbReference type="GO" id="GO:0043565">
    <property type="term" value="F:sequence-specific DNA binding"/>
    <property type="evidence" value="ECO:0007669"/>
    <property type="project" value="InterPro"/>
</dbReference>
<evidence type="ECO:0000256" key="1">
    <source>
        <dbReference type="ARBA" id="ARBA00023015"/>
    </source>
</evidence>
<keyword evidence="1" id="KW-0805">Transcription regulation</keyword>
<keyword evidence="2" id="KW-0238">DNA-binding</keyword>
<evidence type="ECO:0000313" key="5">
    <source>
        <dbReference type="EMBL" id="ODM11155.1"/>
    </source>
</evidence>
<dbReference type="InterPro" id="IPR014710">
    <property type="entry name" value="RmlC-like_jellyroll"/>
</dbReference>
<feature type="domain" description="HTH araC/xylS-type" evidence="4">
    <location>
        <begin position="249"/>
        <end position="346"/>
    </location>
</feature>
<sequence length="350" mass="40953">MTEDRELCSIREWIAFEKKEPDICGESREGYFTNLSPDGTGMGDDVGRKTESHQTIRAEHAFAKEEQVKVAMETVNAADRRNGIHRFVTRFHNHDFFELIFVFQGHCTTTIEGKAGMLTEGDICIYNLEAVHQLGIEDEDSVIFNIIMKKEWFHSMLLPLLDSTNPISAFFTKALYHIESPAGHLVFSYEEGSEARAFALTIIAEFYRKKEMYQNMMYVNLAGLFIALARQYEKRIANRSIGEDRVDIVRVISYISVNYREITLEDLADHFNYTKRTMIRLIKKYTYRTFSNLVMEFRMNRACALLKEDRLTIEEIASEAGYGDRGYFDKVFKQYHRITPARYRKEYQRK</sequence>
<dbReference type="InterPro" id="IPR037923">
    <property type="entry name" value="HTH-like"/>
</dbReference>
<dbReference type="InterPro" id="IPR020449">
    <property type="entry name" value="Tscrpt_reg_AraC-type_HTH"/>
</dbReference>